<dbReference type="EMBL" id="LJTC01000004">
    <property type="protein sequence ID" value="KPM84136.1"/>
    <property type="molecule type" value="Genomic_DNA"/>
</dbReference>
<evidence type="ECO:0000313" key="1">
    <source>
        <dbReference type="EMBL" id="KPM84136.1"/>
    </source>
</evidence>
<name>A0A0N8HKK5_9GAMM</name>
<proteinExistence type="predicted"/>
<dbReference type="PATRIC" id="fig|570156.3.peg.2552"/>
<evidence type="ECO:0000313" key="2">
    <source>
        <dbReference type="Proteomes" id="UP000050378"/>
    </source>
</evidence>
<organism evidence="1 2">
    <name type="scientific">Pseudoalteromonas lipolytica</name>
    <dbReference type="NCBI Taxonomy" id="570156"/>
    <lineage>
        <taxon>Bacteria</taxon>
        <taxon>Pseudomonadati</taxon>
        <taxon>Pseudomonadota</taxon>
        <taxon>Gammaproteobacteria</taxon>
        <taxon>Alteromonadales</taxon>
        <taxon>Pseudoalteromonadaceae</taxon>
        <taxon>Pseudoalteromonas</taxon>
    </lineage>
</organism>
<gene>
    <name evidence="1" type="ORF">AOG27_07485</name>
</gene>
<accession>A0A0N8HKK5</accession>
<dbReference type="AlphaFoldDB" id="A0A0N8HKK5"/>
<reference evidence="1 2" key="1">
    <citation type="submission" date="2015-09" db="EMBL/GenBank/DDBJ databases">
        <title>Draft Genome Sequence of Pseudoalteromonas lipolytica UCD-48B.</title>
        <authorList>
            <person name="Krusor M."/>
            <person name="Coil D.A."/>
            <person name="Lang J.M."/>
            <person name="Eisen J.A."/>
            <person name="Alexiev A."/>
        </authorList>
    </citation>
    <scope>NUCLEOTIDE SEQUENCE [LARGE SCALE GENOMIC DNA]</scope>
    <source>
        <strain evidence="1 2">UCD-48B</strain>
    </source>
</reference>
<comment type="caution">
    <text evidence="1">The sequence shown here is derived from an EMBL/GenBank/DDBJ whole genome shotgun (WGS) entry which is preliminary data.</text>
</comment>
<protein>
    <submittedName>
        <fullName evidence="1">Uncharacterized protein</fullName>
    </submittedName>
</protein>
<sequence>MFITEKLARSIIVQNKVALFTHQNDLFTHQLSATKVNKTKPCSLFTSLNKVLKTWHETSLYKRKAIMQQK</sequence>
<dbReference type="STRING" id="570156.AOG27_07485"/>
<dbReference type="Proteomes" id="UP000050378">
    <property type="component" value="Unassembled WGS sequence"/>
</dbReference>